<reference evidence="1" key="1">
    <citation type="submission" date="2023-05" db="EMBL/GenBank/DDBJ databases">
        <authorList>
            <consortium name="ELIXIR-Norway"/>
        </authorList>
    </citation>
    <scope>NUCLEOTIDE SEQUENCE</scope>
</reference>
<gene>
    <name evidence="1" type="ORF">MRATA1EN22A_LOCUS24412</name>
</gene>
<protein>
    <submittedName>
        <fullName evidence="1">Uncharacterized protein</fullName>
    </submittedName>
</protein>
<dbReference type="EMBL" id="OX596089">
    <property type="protein sequence ID" value="CAN0529012.1"/>
    <property type="molecule type" value="Genomic_DNA"/>
</dbReference>
<sequence>MPDLGWGQQCPWQAEGLDSREPYSQGRQQAPMARVRMGAVGVALGPQTPPRVFLAPTAHPRQSTGFSLRRLHPSSGEGSSQHRESSDQCKEQQLQKLPMLASENCAVGAHPSSPQTSFLLGRQTTLLLCFHPAQLTRLLCRPCPKLRKAAPSL</sequence>
<reference evidence="1" key="2">
    <citation type="submission" date="2025-03" db="EMBL/GenBank/DDBJ databases">
        <authorList>
            <consortium name="ELIXIR-Norway"/>
            <consortium name="Elixir Norway"/>
        </authorList>
    </citation>
    <scope>NUCLEOTIDE SEQUENCE</scope>
</reference>
<accession>A0AC60A103</accession>
<evidence type="ECO:0000313" key="1">
    <source>
        <dbReference type="EMBL" id="CAN0529012.1"/>
    </source>
</evidence>
<name>A0AC60A103_RANTA</name>
<evidence type="ECO:0000313" key="2">
    <source>
        <dbReference type="Proteomes" id="UP001162501"/>
    </source>
</evidence>
<proteinExistence type="predicted"/>
<organism evidence="1 2">
    <name type="scientific">Rangifer tarandus platyrhynchus</name>
    <name type="common">Svalbard reindeer</name>
    <dbReference type="NCBI Taxonomy" id="3082113"/>
    <lineage>
        <taxon>Eukaryota</taxon>
        <taxon>Metazoa</taxon>
        <taxon>Chordata</taxon>
        <taxon>Craniata</taxon>
        <taxon>Vertebrata</taxon>
        <taxon>Euteleostomi</taxon>
        <taxon>Mammalia</taxon>
        <taxon>Eutheria</taxon>
        <taxon>Laurasiatheria</taxon>
        <taxon>Artiodactyla</taxon>
        <taxon>Ruminantia</taxon>
        <taxon>Pecora</taxon>
        <taxon>Cervidae</taxon>
        <taxon>Odocoileinae</taxon>
        <taxon>Rangifer</taxon>
    </lineage>
</organism>
<dbReference type="Proteomes" id="UP001162501">
    <property type="component" value="Chromosome 5"/>
</dbReference>